<dbReference type="EMBL" id="JBJJXI010000051">
    <property type="protein sequence ID" value="KAL3400295.1"/>
    <property type="molecule type" value="Genomic_DNA"/>
</dbReference>
<feature type="region of interest" description="Disordered" evidence="1">
    <location>
        <begin position="13"/>
        <end position="49"/>
    </location>
</feature>
<evidence type="ECO:0000256" key="1">
    <source>
        <dbReference type="SAM" id="MobiDB-lite"/>
    </source>
</evidence>
<feature type="compositionally biased region" description="Basic residues" evidence="1">
    <location>
        <begin position="35"/>
        <end position="44"/>
    </location>
</feature>
<comment type="caution">
    <text evidence="2">The sequence shown here is derived from an EMBL/GenBank/DDBJ whole genome shotgun (WGS) entry which is preliminary data.</text>
</comment>
<keyword evidence="3" id="KW-1185">Reference proteome</keyword>
<reference evidence="2 3" key="1">
    <citation type="journal article" date="2024" name="bioRxiv">
        <title>A reference genome for Trichogramma kaykai: A tiny desert-dwelling parasitoid wasp with competing sex-ratio distorters.</title>
        <authorList>
            <person name="Culotta J."/>
            <person name="Lindsey A.R."/>
        </authorList>
    </citation>
    <scope>NUCLEOTIDE SEQUENCE [LARGE SCALE GENOMIC DNA]</scope>
    <source>
        <strain evidence="2 3">KSX58</strain>
    </source>
</reference>
<dbReference type="AlphaFoldDB" id="A0ABD2X5V3"/>
<accession>A0ABD2X5V3</accession>
<evidence type="ECO:0000313" key="2">
    <source>
        <dbReference type="EMBL" id="KAL3400295.1"/>
    </source>
</evidence>
<evidence type="ECO:0000313" key="3">
    <source>
        <dbReference type="Proteomes" id="UP001627154"/>
    </source>
</evidence>
<proteinExistence type="predicted"/>
<sequence length="138" mass="15554">MAYSSRLRGKIDAFNVRRTQDQMSPLGTADNQSRRPSRSPRNQRSRSADVDCLKKYMEKRVEVRRHTEAGEVSRWIPLSKRTSLPARENVINTLAKTKIVGGNDSAGNREGDKDFVTGGKSRRSIDIIFTLVLLHIVG</sequence>
<gene>
    <name evidence="2" type="ORF">TKK_006172</name>
</gene>
<dbReference type="Proteomes" id="UP001627154">
    <property type="component" value="Unassembled WGS sequence"/>
</dbReference>
<organism evidence="2 3">
    <name type="scientific">Trichogramma kaykai</name>
    <dbReference type="NCBI Taxonomy" id="54128"/>
    <lineage>
        <taxon>Eukaryota</taxon>
        <taxon>Metazoa</taxon>
        <taxon>Ecdysozoa</taxon>
        <taxon>Arthropoda</taxon>
        <taxon>Hexapoda</taxon>
        <taxon>Insecta</taxon>
        <taxon>Pterygota</taxon>
        <taxon>Neoptera</taxon>
        <taxon>Endopterygota</taxon>
        <taxon>Hymenoptera</taxon>
        <taxon>Apocrita</taxon>
        <taxon>Proctotrupomorpha</taxon>
        <taxon>Chalcidoidea</taxon>
        <taxon>Trichogrammatidae</taxon>
        <taxon>Trichogramma</taxon>
    </lineage>
</organism>
<name>A0ABD2X5V3_9HYME</name>
<protein>
    <submittedName>
        <fullName evidence="2">Uncharacterized protein</fullName>
    </submittedName>
</protein>